<organism evidence="1 2">
    <name type="scientific">candidate division WOR-1 bacterium RIFCSPHIGHO2_01_FULL_53_15</name>
    <dbReference type="NCBI Taxonomy" id="1802564"/>
    <lineage>
        <taxon>Bacteria</taxon>
        <taxon>Bacillati</taxon>
        <taxon>Saganbacteria</taxon>
    </lineage>
</organism>
<dbReference type="Proteomes" id="UP000178724">
    <property type="component" value="Unassembled WGS sequence"/>
</dbReference>
<sequence length="197" mass="22627">MKLIEMQKKLLQSGLKIFSTLEFRRLMGVSRSSAQQLLERYTKSGVLARLKGGLYAIITNYPSNYLIANKLYEPSYISFEKALSYYNLIPEAVYSITSATTRTTREFTAGQQHFIYHKLKKPAFTGYALTAISGENALFAEKEKALADYLYLIFLGKKKLNERLKTRGINTAKLISFASLFGRPKYLEWIRCFLKNK</sequence>
<protein>
    <recommendedName>
        <fullName evidence="3">AbiEi antitoxin C-terminal domain-containing protein</fullName>
    </recommendedName>
</protein>
<gene>
    <name evidence="1" type="ORF">A2625_00385</name>
</gene>
<evidence type="ECO:0000313" key="1">
    <source>
        <dbReference type="EMBL" id="OGB88919.1"/>
    </source>
</evidence>
<reference evidence="1 2" key="1">
    <citation type="journal article" date="2016" name="Nat. Commun.">
        <title>Thousands of microbial genomes shed light on interconnected biogeochemical processes in an aquifer system.</title>
        <authorList>
            <person name="Anantharaman K."/>
            <person name="Brown C.T."/>
            <person name="Hug L.A."/>
            <person name="Sharon I."/>
            <person name="Castelle C.J."/>
            <person name="Probst A.J."/>
            <person name="Thomas B.C."/>
            <person name="Singh A."/>
            <person name="Wilkins M.J."/>
            <person name="Karaoz U."/>
            <person name="Brodie E.L."/>
            <person name="Williams K.H."/>
            <person name="Hubbard S.S."/>
            <person name="Banfield J.F."/>
        </authorList>
    </citation>
    <scope>NUCLEOTIDE SEQUENCE [LARGE SCALE GENOMIC DNA]</scope>
</reference>
<evidence type="ECO:0008006" key="3">
    <source>
        <dbReference type="Google" id="ProtNLM"/>
    </source>
</evidence>
<comment type="caution">
    <text evidence="1">The sequence shown here is derived from an EMBL/GenBank/DDBJ whole genome shotgun (WGS) entry which is preliminary data.</text>
</comment>
<accession>A0A1F4PZ54</accession>
<dbReference type="AlphaFoldDB" id="A0A1F4PZ54"/>
<proteinExistence type="predicted"/>
<evidence type="ECO:0000313" key="2">
    <source>
        <dbReference type="Proteomes" id="UP000178724"/>
    </source>
</evidence>
<name>A0A1F4PZ54_UNCSA</name>
<dbReference type="EMBL" id="METM01000032">
    <property type="protein sequence ID" value="OGB88919.1"/>
    <property type="molecule type" value="Genomic_DNA"/>
</dbReference>